<evidence type="ECO:0000313" key="1">
    <source>
        <dbReference type="EMBL" id="JAH45120.1"/>
    </source>
</evidence>
<proteinExistence type="predicted"/>
<dbReference type="AlphaFoldDB" id="A0A0E9SWR9"/>
<accession>A0A0E9SWR9</accession>
<reference evidence="1" key="1">
    <citation type="submission" date="2014-11" db="EMBL/GenBank/DDBJ databases">
        <authorList>
            <person name="Amaro Gonzalez C."/>
        </authorList>
    </citation>
    <scope>NUCLEOTIDE SEQUENCE</scope>
</reference>
<sequence length="41" mass="4858">MGYSCTGQNKIKHLYSLSWEVKHRVKKNAVNNKTKVMQLFF</sequence>
<reference evidence="1" key="2">
    <citation type="journal article" date="2015" name="Fish Shellfish Immunol.">
        <title>Early steps in the European eel (Anguilla anguilla)-Vibrio vulnificus interaction in the gills: Role of the RtxA13 toxin.</title>
        <authorList>
            <person name="Callol A."/>
            <person name="Pajuelo D."/>
            <person name="Ebbesson L."/>
            <person name="Teles M."/>
            <person name="MacKenzie S."/>
            <person name="Amaro C."/>
        </authorList>
    </citation>
    <scope>NUCLEOTIDE SEQUENCE</scope>
</reference>
<protein>
    <submittedName>
        <fullName evidence="1">Uncharacterized protein</fullName>
    </submittedName>
</protein>
<organism evidence="1">
    <name type="scientific">Anguilla anguilla</name>
    <name type="common">European freshwater eel</name>
    <name type="synonym">Muraena anguilla</name>
    <dbReference type="NCBI Taxonomy" id="7936"/>
    <lineage>
        <taxon>Eukaryota</taxon>
        <taxon>Metazoa</taxon>
        <taxon>Chordata</taxon>
        <taxon>Craniata</taxon>
        <taxon>Vertebrata</taxon>
        <taxon>Euteleostomi</taxon>
        <taxon>Actinopterygii</taxon>
        <taxon>Neopterygii</taxon>
        <taxon>Teleostei</taxon>
        <taxon>Anguilliformes</taxon>
        <taxon>Anguillidae</taxon>
        <taxon>Anguilla</taxon>
    </lineage>
</organism>
<name>A0A0E9SWR9_ANGAN</name>
<dbReference type="EMBL" id="GBXM01063457">
    <property type="protein sequence ID" value="JAH45120.1"/>
    <property type="molecule type" value="Transcribed_RNA"/>
</dbReference>